<dbReference type="EMBL" id="AJWZ01010709">
    <property type="protein sequence ID" value="EKC47684.1"/>
    <property type="molecule type" value="Genomic_DNA"/>
</dbReference>
<protein>
    <submittedName>
        <fullName evidence="2">Ribosome-associated GTPase EngA</fullName>
    </submittedName>
</protein>
<dbReference type="PANTHER" id="PTHR43834:SF6">
    <property type="entry name" value="GTPASE DER"/>
    <property type="match status" value="1"/>
</dbReference>
<dbReference type="InterPro" id="IPR027417">
    <property type="entry name" value="P-loop_NTPase"/>
</dbReference>
<dbReference type="GO" id="GO:0005525">
    <property type="term" value="F:GTP binding"/>
    <property type="evidence" value="ECO:0007669"/>
    <property type="project" value="InterPro"/>
</dbReference>
<organism evidence="2">
    <name type="scientific">human gut metagenome</name>
    <dbReference type="NCBI Taxonomy" id="408170"/>
    <lineage>
        <taxon>unclassified sequences</taxon>
        <taxon>metagenomes</taxon>
        <taxon>organismal metagenomes</taxon>
    </lineage>
</organism>
<accession>K1RWL4</accession>
<evidence type="ECO:0000259" key="1">
    <source>
        <dbReference type="Pfam" id="PF00009"/>
    </source>
</evidence>
<dbReference type="Gene3D" id="3.40.50.300">
    <property type="entry name" value="P-loop containing nucleotide triphosphate hydrolases"/>
    <property type="match status" value="1"/>
</dbReference>
<dbReference type="GO" id="GO:0043022">
    <property type="term" value="F:ribosome binding"/>
    <property type="evidence" value="ECO:0007669"/>
    <property type="project" value="TreeGrafter"/>
</dbReference>
<name>K1RWL4_9ZZZZ</name>
<dbReference type="PANTHER" id="PTHR43834">
    <property type="entry name" value="GTPASE DER"/>
    <property type="match status" value="1"/>
</dbReference>
<dbReference type="SUPFAM" id="SSF52540">
    <property type="entry name" value="P-loop containing nucleoside triphosphate hydrolases"/>
    <property type="match status" value="1"/>
</dbReference>
<dbReference type="InterPro" id="IPR000795">
    <property type="entry name" value="T_Tr_GTP-bd_dom"/>
</dbReference>
<gene>
    <name evidence="2" type="ORF">OBE_15576</name>
</gene>
<proteinExistence type="predicted"/>
<comment type="caution">
    <text evidence="2">The sequence shown here is derived from an EMBL/GenBank/DDBJ whole genome shotgun (WGS) entry which is preliminary data.</text>
</comment>
<dbReference type="AlphaFoldDB" id="K1RWL4"/>
<feature type="domain" description="Tr-type G" evidence="1">
    <location>
        <begin position="3"/>
        <end position="114"/>
    </location>
</feature>
<sequence>MLLVDTGGIEPFSDDVILSQMRRQAELAITSADVIIFVTDIRSGVVAADSEVASMLQKSGKPIILCVNKVDNIGALPPEFYEFYNLGLGDPIAVSSVHGHGTGDLLDEVIKNIPEGSFDDADEDIVKVAVIGKPKCRQILAYKQNFG</sequence>
<dbReference type="Pfam" id="PF00009">
    <property type="entry name" value="GTP_EFTU"/>
    <property type="match status" value="1"/>
</dbReference>
<reference evidence="2" key="1">
    <citation type="journal article" date="2013" name="Environ. Microbiol.">
        <title>Microbiota from the distal guts of lean and obese adolescents exhibit partial functional redundancy besides clear differences in community structure.</title>
        <authorList>
            <person name="Ferrer M."/>
            <person name="Ruiz A."/>
            <person name="Lanza F."/>
            <person name="Haange S.B."/>
            <person name="Oberbach A."/>
            <person name="Till H."/>
            <person name="Bargiela R."/>
            <person name="Campoy C."/>
            <person name="Segura M.T."/>
            <person name="Richter M."/>
            <person name="von Bergen M."/>
            <person name="Seifert J."/>
            <person name="Suarez A."/>
        </authorList>
    </citation>
    <scope>NUCLEOTIDE SEQUENCE</scope>
</reference>
<evidence type="ECO:0000313" key="2">
    <source>
        <dbReference type="EMBL" id="EKC47684.1"/>
    </source>
</evidence>
<dbReference type="GO" id="GO:0003924">
    <property type="term" value="F:GTPase activity"/>
    <property type="evidence" value="ECO:0007669"/>
    <property type="project" value="InterPro"/>
</dbReference>